<feature type="coiled-coil region" evidence="7">
    <location>
        <begin position="200"/>
        <end position="234"/>
    </location>
</feature>
<dbReference type="SMART" id="SM00336">
    <property type="entry name" value="BBOX"/>
    <property type="match status" value="1"/>
</dbReference>
<keyword evidence="3 6" id="KW-0863">Zinc-finger</keyword>
<dbReference type="Gene3D" id="4.10.830.40">
    <property type="match status" value="1"/>
</dbReference>
<name>A0A8C2PWK2_CYPCA</name>
<dbReference type="GO" id="GO:0045087">
    <property type="term" value="P:innate immune response"/>
    <property type="evidence" value="ECO:0007669"/>
    <property type="project" value="UniProtKB-KW"/>
</dbReference>
<dbReference type="CDD" id="cd19769">
    <property type="entry name" value="Bbox2_TRIM16-like"/>
    <property type="match status" value="1"/>
</dbReference>
<feature type="domain" description="B30.2/SPRY" evidence="10">
    <location>
        <begin position="359"/>
        <end position="553"/>
    </location>
</feature>
<proteinExistence type="predicted"/>
<dbReference type="InterPro" id="IPR017907">
    <property type="entry name" value="Znf_RING_CS"/>
</dbReference>
<dbReference type="InterPro" id="IPR058030">
    <property type="entry name" value="TRIM8/14/16/25/29/45/65_CC"/>
</dbReference>
<reference evidence="11" key="1">
    <citation type="submission" date="2025-08" db="UniProtKB">
        <authorList>
            <consortium name="Ensembl"/>
        </authorList>
    </citation>
    <scope>IDENTIFICATION</scope>
</reference>
<keyword evidence="5" id="KW-0391">Immunity</keyword>
<dbReference type="InterPro" id="IPR001870">
    <property type="entry name" value="B30.2/SPRY"/>
</dbReference>
<dbReference type="GO" id="GO:0008270">
    <property type="term" value="F:zinc ion binding"/>
    <property type="evidence" value="ECO:0007669"/>
    <property type="project" value="UniProtKB-KW"/>
</dbReference>
<dbReference type="Pfam" id="PF00622">
    <property type="entry name" value="SPRY"/>
    <property type="match status" value="1"/>
</dbReference>
<keyword evidence="1" id="KW-0399">Innate immunity</keyword>
<dbReference type="PROSITE" id="PS50089">
    <property type="entry name" value="ZF_RING_2"/>
    <property type="match status" value="1"/>
</dbReference>
<dbReference type="InterPro" id="IPR051051">
    <property type="entry name" value="E3_ubiq-ligase_TRIM/RNF"/>
</dbReference>
<dbReference type="Ensembl" id="ENSCCRT00020096719.1">
    <property type="protein sequence ID" value="ENSCCRP00020088449.1"/>
    <property type="gene ID" value="ENSCCRG00020040646.1"/>
</dbReference>
<evidence type="ECO:0000313" key="11">
    <source>
        <dbReference type="Ensembl" id="ENSCCRP00020088449.1"/>
    </source>
</evidence>
<dbReference type="Pfam" id="PF00643">
    <property type="entry name" value="zf-B_box"/>
    <property type="match status" value="1"/>
</dbReference>
<dbReference type="SMART" id="SM00449">
    <property type="entry name" value="SPRY"/>
    <property type="match status" value="1"/>
</dbReference>
<feature type="coiled-coil region" evidence="7">
    <location>
        <begin position="258"/>
        <end position="295"/>
    </location>
</feature>
<dbReference type="Gene3D" id="3.30.160.60">
    <property type="entry name" value="Classic Zinc Finger"/>
    <property type="match status" value="1"/>
</dbReference>
<dbReference type="PROSITE" id="PS00518">
    <property type="entry name" value="ZF_RING_1"/>
    <property type="match status" value="1"/>
</dbReference>
<feature type="domain" description="B box-type" evidence="9">
    <location>
        <begin position="145"/>
        <end position="185"/>
    </location>
</feature>
<dbReference type="AlphaFoldDB" id="A0A8C2PWK2"/>
<dbReference type="PRINTS" id="PR01407">
    <property type="entry name" value="BUTYPHLNCDUF"/>
</dbReference>
<dbReference type="Gene3D" id="2.60.120.920">
    <property type="match status" value="1"/>
</dbReference>
<dbReference type="Pfam" id="PF15227">
    <property type="entry name" value="zf-C3HC4_4"/>
    <property type="match status" value="1"/>
</dbReference>
<dbReference type="PANTHER" id="PTHR25465">
    <property type="entry name" value="B-BOX DOMAIN CONTAINING"/>
    <property type="match status" value="1"/>
</dbReference>
<dbReference type="SMART" id="SM00184">
    <property type="entry name" value="RING"/>
    <property type="match status" value="1"/>
</dbReference>
<dbReference type="InterPro" id="IPR001841">
    <property type="entry name" value="Znf_RING"/>
</dbReference>
<dbReference type="InterPro" id="IPR013320">
    <property type="entry name" value="ConA-like_dom_sf"/>
</dbReference>
<dbReference type="Pfam" id="PF13765">
    <property type="entry name" value="PRY"/>
    <property type="match status" value="1"/>
</dbReference>
<sequence>MAEARISVAQDQFICPICLDLLMDPVTIPCGHSYCMSCITSHWNQEDQRRTYSCPQCRKTFTPRPDLAKNVMIAEMVEKLRKTELRDAVPARPGDVKCDVCTGREHKAVKSCLVCLNSYCQTHFKHHEEFHPGKRHKVIDATGRLKQMICQKHDKILEVFCHTDQQFICVLCVMDEHRNHETVSAAEEMTKMQDHMREMQKTYQQKIQKNEMKLQELREAVESYKRSAQAAVEDSEKIFSDLIRSTERIRSEVTHLIRAQERASVSRAEEQLERLKQETADLKRKKTELEQLSDTDDHVQLLQSFQSLSVSGSSELPRIIISSRLSFDEVSKSVAKLRDQLNHYCREQIENTPGTVKHMQIILGPDFETRDEYLRYFHQFTLDPNTASKHLQLSDGNRTVTSTVRDLLYPDHPDRFDSVVQVLCRESVSGRCYWEVDCAQNERLGVSVSYKSISRKGRGNESKFGHNNQSWILLCSSPKYTFLHNNIKTKFIVESSFSRIGVYVDHGAGILSFYSISDTMSLIHKVQSTFTQPLYPGFLLDRNVSVKLCHVTT</sequence>
<evidence type="ECO:0000259" key="9">
    <source>
        <dbReference type="PROSITE" id="PS50119"/>
    </source>
</evidence>
<protein>
    <recommendedName>
        <fullName evidence="13">Tripartite motif-containing protein 16-like</fullName>
    </recommendedName>
</protein>
<keyword evidence="2" id="KW-0479">Metal-binding</keyword>
<dbReference type="InterPro" id="IPR043136">
    <property type="entry name" value="B30.2/SPRY_sf"/>
</dbReference>
<dbReference type="SUPFAM" id="SSF57850">
    <property type="entry name" value="RING/U-box"/>
    <property type="match status" value="1"/>
</dbReference>
<dbReference type="PROSITE" id="PS50188">
    <property type="entry name" value="B302_SPRY"/>
    <property type="match status" value="1"/>
</dbReference>
<dbReference type="PANTHER" id="PTHR25465:SF5">
    <property type="entry name" value="E3 UBIQUITIN_ISG15 LIGASE TRIM25-RELATED"/>
    <property type="match status" value="1"/>
</dbReference>
<organism evidence="11 12">
    <name type="scientific">Cyprinus carpio</name>
    <name type="common">Common carp</name>
    <dbReference type="NCBI Taxonomy" id="7962"/>
    <lineage>
        <taxon>Eukaryota</taxon>
        <taxon>Metazoa</taxon>
        <taxon>Chordata</taxon>
        <taxon>Craniata</taxon>
        <taxon>Vertebrata</taxon>
        <taxon>Euteleostomi</taxon>
        <taxon>Actinopterygii</taxon>
        <taxon>Neopterygii</taxon>
        <taxon>Teleostei</taxon>
        <taxon>Ostariophysi</taxon>
        <taxon>Cypriniformes</taxon>
        <taxon>Cyprinidae</taxon>
        <taxon>Cyprininae</taxon>
        <taxon>Cyprinus</taxon>
    </lineage>
</organism>
<dbReference type="InterPro" id="IPR000315">
    <property type="entry name" value="Znf_B-box"/>
</dbReference>
<feature type="domain" description="RING-type" evidence="8">
    <location>
        <begin position="15"/>
        <end position="58"/>
    </location>
</feature>
<dbReference type="Pfam" id="PF25600">
    <property type="entry name" value="TRIM_CC"/>
    <property type="match status" value="1"/>
</dbReference>
<dbReference type="InterPro" id="IPR006574">
    <property type="entry name" value="PRY"/>
</dbReference>
<dbReference type="InterPro" id="IPR003879">
    <property type="entry name" value="Butyrophylin_SPRY"/>
</dbReference>
<evidence type="ECO:0000256" key="6">
    <source>
        <dbReference type="PROSITE-ProRule" id="PRU00024"/>
    </source>
</evidence>
<dbReference type="CDD" id="cd16040">
    <property type="entry name" value="SPRY_PRY_SNTX"/>
    <property type="match status" value="1"/>
</dbReference>
<dbReference type="PROSITE" id="PS50119">
    <property type="entry name" value="ZF_BBOX"/>
    <property type="match status" value="1"/>
</dbReference>
<dbReference type="SUPFAM" id="SSF57845">
    <property type="entry name" value="B-box zinc-binding domain"/>
    <property type="match status" value="1"/>
</dbReference>
<evidence type="ECO:0000256" key="1">
    <source>
        <dbReference type="ARBA" id="ARBA00022588"/>
    </source>
</evidence>
<dbReference type="GO" id="GO:0005737">
    <property type="term" value="C:cytoplasm"/>
    <property type="evidence" value="ECO:0007669"/>
    <property type="project" value="UniProtKB-ARBA"/>
</dbReference>
<dbReference type="InterPro" id="IPR013083">
    <property type="entry name" value="Znf_RING/FYVE/PHD"/>
</dbReference>
<keyword evidence="4" id="KW-0862">Zinc</keyword>
<dbReference type="Proteomes" id="UP000694701">
    <property type="component" value="Unplaced"/>
</dbReference>
<evidence type="ECO:0008006" key="13">
    <source>
        <dbReference type="Google" id="ProtNLM"/>
    </source>
</evidence>
<keyword evidence="7" id="KW-0175">Coiled coil</keyword>
<accession>A0A8C2PWK2</accession>
<dbReference type="InterPro" id="IPR003877">
    <property type="entry name" value="SPRY_dom"/>
</dbReference>
<evidence type="ECO:0000256" key="7">
    <source>
        <dbReference type="SAM" id="Coils"/>
    </source>
</evidence>
<dbReference type="SMART" id="SM00589">
    <property type="entry name" value="PRY"/>
    <property type="match status" value="1"/>
</dbReference>
<evidence type="ECO:0000259" key="8">
    <source>
        <dbReference type="PROSITE" id="PS50089"/>
    </source>
</evidence>
<evidence type="ECO:0000256" key="4">
    <source>
        <dbReference type="ARBA" id="ARBA00022833"/>
    </source>
</evidence>
<evidence type="ECO:0000256" key="3">
    <source>
        <dbReference type="ARBA" id="ARBA00022771"/>
    </source>
</evidence>
<evidence type="ECO:0000313" key="12">
    <source>
        <dbReference type="Proteomes" id="UP000694701"/>
    </source>
</evidence>
<dbReference type="Gene3D" id="3.30.40.10">
    <property type="entry name" value="Zinc/RING finger domain, C3HC4 (zinc finger)"/>
    <property type="match status" value="1"/>
</dbReference>
<evidence type="ECO:0000259" key="10">
    <source>
        <dbReference type="PROSITE" id="PS50188"/>
    </source>
</evidence>
<evidence type="ECO:0000256" key="5">
    <source>
        <dbReference type="ARBA" id="ARBA00022859"/>
    </source>
</evidence>
<dbReference type="SUPFAM" id="SSF49899">
    <property type="entry name" value="Concanavalin A-like lectins/glucanases"/>
    <property type="match status" value="1"/>
</dbReference>
<evidence type="ECO:0000256" key="2">
    <source>
        <dbReference type="ARBA" id="ARBA00022723"/>
    </source>
</evidence>